<dbReference type="InterPro" id="IPR004244">
    <property type="entry name" value="Transposase_22"/>
</dbReference>
<sequence>MKAVNDLEQYSRRNSIRIYGVPEHDKENINTTITGLCHSKLGVELSEDMIDCCHRLPGKQPNRRPILVKFVSRDMKKRVYANKKKLKRSKIVIREDITAYNNQLIREVATKFGVRSVWSSEVCTISRGPAPLKNFLFGSPKYQNPDFSGDELTNTAWILPCGTLQNLAEGPKDELTNTAWILPCGTLQNLAEGPKAFVGISGYPLGDYVVGFYIGISSP</sequence>
<gene>
    <name evidence="1" type="ORF">QE152_g35780</name>
</gene>
<dbReference type="Proteomes" id="UP001458880">
    <property type="component" value="Unassembled WGS sequence"/>
</dbReference>
<dbReference type="Gene3D" id="3.30.70.1820">
    <property type="entry name" value="L1 transposable element, RRM domain"/>
    <property type="match status" value="1"/>
</dbReference>
<dbReference type="EMBL" id="JASPKY010000606">
    <property type="protein sequence ID" value="KAK9688101.1"/>
    <property type="molecule type" value="Genomic_DNA"/>
</dbReference>
<accession>A0AAW1IF67</accession>
<organism evidence="1 2">
    <name type="scientific">Popillia japonica</name>
    <name type="common">Japanese beetle</name>
    <dbReference type="NCBI Taxonomy" id="7064"/>
    <lineage>
        <taxon>Eukaryota</taxon>
        <taxon>Metazoa</taxon>
        <taxon>Ecdysozoa</taxon>
        <taxon>Arthropoda</taxon>
        <taxon>Hexapoda</taxon>
        <taxon>Insecta</taxon>
        <taxon>Pterygota</taxon>
        <taxon>Neoptera</taxon>
        <taxon>Endopterygota</taxon>
        <taxon>Coleoptera</taxon>
        <taxon>Polyphaga</taxon>
        <taxon>Scarabaeiformia</taxon>
        <taxon>Scarabaeidae</taxon>
        <taxon>Rutelinae</taxon>
        <taxon>Popillia</taxon>
    </lineage>
</organism>
<name>A0AAW1IF67_POPJA</name>
<reference evidence="1 2" key="1">
    <citation type="journal article" date="2024" name="BMC Genomics">
        <title>De novo assembly and annotation of Popillia japonica's genome with initial clues to its potential as an invasive pest.</title>
        <authorList>
            <person name="Cucini C."/>
            <person name="Boschi S."/>
            <person name="Funari R."/>
            <person name="Cardaioli E."/>
            <person name="Iannotti N."/>
            <person name="Marturano G."/>
            <person name="Paoli F."/>
            <person name="Bruttini M."/>
            <person name="Carapelli A."/>
            <person name="Frati F."/>
            <person name="Nardi F."/>
        </authorList>
    </citation>
    <scope>NUCLEOTIDE SEQUENCE [LARGE SCALE GENOMIC DNA]</scope>
    <source>
        <strain evidence="1">DMR45628</strain>
    </source>
</reference>
<evidence type="ECO:0000313" key="2">
    <source>
        <dbReference type="Proteomes" id="UP001458880"/>
    </source>
</evidence>
<dbReference type="AlphaFoldDB" id="A0AAW1IF67"/>
<comment type="caution">
    <text evidence="1">The sequence shown here is derived from an EMBL/GenBank/DDBJ whole genome shotgun (WGS) entry which is preliminary data.</text>
</comment>
<evidence type="ECO:0000313" key="1">
    <source>
        <dbReference type="EMBL" id="KAK9688101.1"/>
    </source>
</evidence>
<keyword evidence="2" id="KW-1185">Reference proteome</keyword>
<dbReference type="PANTHER" id="PTHR11505">
    <property type="entry name" value="L1 TRANSPOSABLE ELEMENT-RELATED"/>
    <property type="match status" value="1"/>
</dbReference>
<protein>
    <submittedName>
        <fullName evidence="1">Uncharacterized protein</fullName>
    </submittedName>
</protein>
<proteinExistence type="predicted"/>